<dbReference type="EMBL" id="OY731404">
    <property type="protein sequence ID" value="CAJ1967455.1"/>
    <property type="molecule type" value="Genomic_DNA"/>
</dbReference>
<name>A0AA86VZM9_9FABA</name>
<dbReference type="Gramene" id="rna-AYBTSS11_LOCUS21188">
    <property type="protein sequence ID" value="CAJ1967455.1"/>
    <property type="gene ID" value="gene-AYBTSS11_LOCUS21188"/>
</dbReference>
<gene>
    <name evidence="1" type="ORF">AYBTSS11_LOCUS21188</name>
</gene>
<evidence type="ECO:0000313" key="2">
    <source>
        <dbReference type="Proteomes" id="UP001189624"/>
    </source>
</evidence>
<dbReference type="Proteomes" id="UP001189624">
    <property type="component" value="Chromosome 7"/>
</dbReference>
<proteinExistence type="predicted"/>
<accession>A0AA86VZM9</accession>
<sequence length="122" mass="13618">MRGQLMHLYDPVAANGQGGLLLADAFSVQAKNRTTDTLSREDLKIPANFEQFKEICVLRNRPETMSIRCRPDALTFVSFELQRSLAEEVVKMGKGNAETVRTRVGPTHGITVRDIIWDAANT</sequence>
<protein>
    <submittedName>
        <fullName evidence="1">Uncharacterized protein</fullName>
    </submittedName>
</protein>
<evidence type="ECO:0000313" key="1">
    <source>
        <dbReference type="EMBL" id="CAJ1967455.1"/>
    </source>
</evidence>
<keyword evidence="2" id="KW-1185">Reference proteome</keyword>
<organism evidence="1 2">
    <name type="scientific">Sphenostylis stenocarpa</name>
    <dbReference type="NCBI Taxonomy" id="92480"/>
    <lineage>
        <taxon>Eukaryota</taxon>
        <taxon>Viridiplantae</taxon>
        <taxon>Streptophyta</taxon>
        <taxon>Embryophyta</taxon>
        <taxon>Tracheophyta</taxon>
        <taxon>Spermatophyta</taxon>
        <taxon>Magnoliopsida</taxon>
        <taxon>eudicotyledons</taxon>
        <taxon>Gunneridae</taxon>
        <taxon>Pentapetalae</taxon>
        <taxon>rosids</taxon>
        <taxon>fabids</taxon>
        <taxon>Fabales</taxon>
        <taxon>Fabaceae</taxon>
        <taxon>Papilionoideae</taxon>
        <taxon>50 kb inversion clade</taxon>
        <taxon>NPAAA clade</taxon>
        <taxon>indigoferoid/millettioid clade</taxon>
        <taxon>Phaseoleae</taxon>
        <taxon>Sphenostylis</taxon>
    </lineage>
</organism>
<reference evidence="1" key="1">
    <citation type="submission" date="2023-10" db="EMBL/GenBank/DDBJ databases">
        <authorList>
            <person name="Domelevo Entfellner J.-B."/>
        </authorList>
    </citation>
    <scope>NUCLEOTIDE SEQUENCE</scope>
</reference>
<dbReference type="AlphaFoldDB" id="A0AA86VZM9"/>